<feature type="region of interest" description="Disordered" evidence="4">
    <location>
        <begin position="347"/>
        <end position="450"/>
    </location>
</feature>
<dbReference type="InterPro" id="IPR051356">
    <property type="entry name" value="SOX/SOX-like_TF"/>
</dbReference>
<dbReference type="KEGG" id="ksn:43587317"/>
<feature type="compositionally biased region" description="Polar residues" evidence="4">
    <location>
        <begin position="238"/>
        <end position="261"/>
    </location>
</feature>
<dbReference type="Gene3D" id="1.10.30.10">
    <property type="entry name" value="High mobility group box domain"/>
    <property type="match status" value="1"/>
</dbReference>
<evidence type="ECO:0000256" key="1">
    <source>
        <dbReference type="ARBA" id="ARBA00023125"/>
    </source>
</evidence>
<feature type="compositionally biased region" description="Low complexity" evidence="4">
    <location>
        <begin position="856"/>
        <end position="869"/>
    </location>
</feature>
<keyword evidence="1 3" id="KW-0238">DNA-binding</keyword>
<reference evidence="6" key="1">
    <citation type="submission" date="2017-08" db="EMBL/GenBank/DDBJ databases">
        <authorList>
            <person name="Cuomo C."/>
            <person name="Billmyre B."/>
            <person name="Heitman J."/>
        </authorList>
    </citation>
    <scope>NUCLEOTIDE SEQUENCE</scope>
    <source>
        <strain evidence="6">CBS 12478</strain>
    </source>
</reference>
<organism evidence="6 7">
    <name type="scientific">Kwoniella shandongensis</name>
    <dbReference type="NCBI Taxonomy" id="1734106"/>
    <lineage>
        <taxon>Eukaryota</taxon>
        <taxon>Fungi</taxon>
        <taxon>Dikarya</taxon>
        <taxon>Basidiomycota</taxon>
        <taxon>Agaricomycotina</taxon>
        <taxon>Tremellomycetes</taxon>
        <taxon>Tremellales</taxon>
        <taxon>Cryptococcaceae</taxon>
        <taxon>Kwoniella</taxon>
    </lineage>
</organism>
<keyword evidence="7" id="KW-1185">Reference proteome</keyword>
<dbReference type="SUPFAM" id="SSF47095">
    <property type="entry name" value="HMG-box"/>
    <property type="match status" value="1"/>
</dbReference>
<evidence type="ECO:0000313" key="6">
    <source>
        <dbReference type="EMBL" id="WWD20700.1"/>
    </source>
</evidence>
<feature type="region of interest" description="Disordered" evidence="4">
    <location>
        <begin position="569"/>
        <end position="608"/>
    </location>
</feature>
<dbReference type="GO" id="GO:0000978">
    <property type="term" value="F:RNA polymerase II cis-regulatory region sequence-specific DNA binding"/>
    <property type="evidence" value="ECO:0007669"/>
    <property type="project" value="TreeGrafter"/>
</dbReference>
<dbReference type="GO" id="GO:0000981">
    <property type="term" value="F:DNA-binding transcription factor activity, RNA polymerase II-specific"/>
    <property type="evidence" value="ECO:0007669"/>
    <property type="project" value="TreeGrafter"/>
</dbReference>
<dbReference type="AlphaFoldDB" id="A0AAJ8LP51"/>
<feature type="compositionally biased region" description="Low complexity" evidence="4">
    <location>
        <begin position="189"/>
        <end position="203"/>
    </location>
</feature>
<dbReference type="GeneID" id="43587317"/>
<evidence type="ECO:0000256" key="2">
    <source>
        <dbReference type="ARBA" id="ARBA00023242"/>
    </source>
</evidence>
<dbReference type="EMBL" id="CP144059">
    <property type="protein sequence ID" value="WWD20700.1"/>
    <property type="molecule type" value="Genomic_DNA"/>
</dbReference>
<dbReference type="SMART" id="SM00398">
    <property type="entry name" value="HMG"/>
    <property type="match status" value="1"/>
</dbReference>
<dbReference type="PANTHER" id="PTHR45789:SF2">
    <property type="entry name" value="FI18025P1"/>
    <property type="match status" value="1"/>
</dbReference>
<dbReference type="Pfam" id="PF00505">
    <property type="entry name" value="HMG_box"/>
    <property type="match status" value="1"/>
</dbReference>
<dbReference type="CDD" id="cd01389">
    <property type="entry name" value="HMG-box_ROX1-like"/>
    <property type="match status" value="1"/>
</dbReference>
<feature type="region of interest" description="Disordered" evidence="4">
    <location>
        <begin position="138"/>
        <end position="203"/>
    </location>
</feature>
<feature type="compositionally biased region" description="Polar residues" evidence="4">
    <location>
        <begin position="353"/>
        <end position="390"/>
    </location>
</feature>
<evidence type="ECO:0000313" key="7">
    <source>
        <dbReference type="Proteomes" id="UP000322225"/>
    </source>
</evidence>
<feature type="domain" description="HMG box" evidence="5">
    <location>
        <begin position="452"/>
        <end position="521"/>
    </location>
</feature>
<gene>
    <name evidence="6" type="ORF">CI109_105176</name>
</gene>
<dbReference type="RefSeq" id="XP_031862520.2">
    <property type="nucleotide sequence ID" value="XM_032003198.2"/>
</dbReference>
<feature type="region of interest" description="Disordered" evidence="4">
    <location>
        <begin position="850"/>
        <end position="877"/>
    </location>
</feature>
<proteinExistence type="predicted"/>
<feature type="compositionally biased region" description="Basic and acidic residues" evidence="4">
    <location>
        <begin position="269"/>
        <end position="282"/>
    </location>
</feature>
<protein>
    <recommendedName>
        <fullName evidence="5">HMG box domain-containing protein</fullName>
    </recommendedName>
</protein>
<dbReference type="InterPro" id="IPR036910">
    <property type="entry name" value="HMG_box_dom_sf"/>
</dbReference>
<dbReference type="Proteomes" id="UP000322225">
    <property type="component" value="Chromosome 9"/>
</dbReference>
<feature type="compositionally biased region" description="Low complexity" evidence="4">
    <location>
        <begin position="143"/>
        <end position="152"/>
    </location>
</feature>
<evidence type="ECO:0000256" key="3">
    <source>
        <dbReference type="PROSITE-ProRule" id="PRU00267"/>
    </source>
</evidence>
<accession>A0AAJ8LP51</accession>
<dbReference type="PANTHER" id="PTHR45789">
    <property type="entry name" value="FI18025P1"/>
    <property type="match status" value="1"/>
</dbReference>
<keyword evidence="2 3" id="KW-0539">Nucleus</keyword>
<dbReference type="PROSITE" id="PS50118">
    <property type="entry name" value="HMG_BOX_2"/>
    <property type="match status" value="1"/>
</dbReference>
<feature type="region of interest" description="Disordered" evidence="4">
    <location>
        <begin position="238"/>
        <end position="285"/>
    </location>
</feature>
<evidence type="ECO:0000259" key="5">
    <source>
        <dbReference type="PROSITE" id="PS50118"/>
    </source>
</evidence>
<feature type="DNA-binding region" description="HMG box" evidence="3">
    <location>
        <begin position="452"/>
        <end position="521"/>
    </location>
</feature>
<sequence>MIPLTDFPPFSPLMRSMTAGPKSGIDTDTVLNTIVVTPYFHAVVALLTYSTPSYHSPTIEFLLSPLILTTLVPLSWLRPPYLDYARDMFTTMNSSDGGSFGSASPIIGPDDQSSVKRALSALSTYSFSDNSNDHSITFGPIESTSSAHSYTSSERRRTPSGSPPIGFGGLSATSRDASPQGHPAEDAKVASSKSVSPQPQVQVAVAAVDTQSVSPQPQGQAQAPGPALASIDSLVFNGSTEKPQSHVNGNSTDFKVAQNPSHPAAQVGHDQDHIDPSLRDDPSATQNDLHIQAPVQGPVQTFADIQAQADHQLGLTTARPLSQSQDQAQGQLHSDDQAAVKSWADFPHLPDHFTTSNPNPSAKTPWQLQTSFPESQPPSSVNSGVDSAPTSPGPWSGYDSSMADLGRTPGHGMSAASSESGFEMGSASASGGEQVPAPKKKSHARKQPEGHIKRARNAFILFRKHVTDSNLIPPSVEAKHQNISVVVAKMWKEAPQDVRARFQNEARIEKEEHQRKYPGYRYQPVFRRTDIIRRRVRKDPTEDEKVEAVAEALIKGKAGGELEKEIKETLVGKSEGSESEAESSKGGSGTSRRRRRETGQLSKGAIRAQRAQARAKAMRQNLLGSNLLSMSLYNAANTRLQQAAAAQAAVAAQQQQQAAAYAGRTHPGMQYAMTDQNYHLPLGYGMDGRPLQLPAPALPPAGGGAGGYAGGQQQQDMYSVGGGQREHEMEMEMEMYRLPPIQGMMADPGAGMTNNDPNGSYDWSTAPVADQGGMMDYWDAPQAGMQTLPHQQEYEAQQGIPGNDDYYGHPGGGYDLDGGVGGGVGELAMDMGGFGSGMEYRLPPLLETGSRELDASGSSNHGGSISGSGDYHRPGDLIAGEYSRELGLGNQADGNSHQGEDDARLQEWVRDGQQTPSGHVQFNERLFDGALGSAGFGMGMSIEGIGALPLDRRDGEGDDGLGMFGEAIEQAGQVGDW</sequence>
<name>A0AAJ8LP51_9TREE</name>
<dbReference type="GO" id="GO:0005634">
    <property type="term" value="C:nucleus"/>
    <property type="evidence" value="ECO:0007669"/>
    <property type="project" value="UniProtKB-UniRule"/>
</dbReference>
<evidence type="ECO:0000256" key="4">
    <source>
        <dbReference type="SAM" id="MobiDB-lite"/>
    </source>
</evidence>
<reference evidence="6" key="2">
    <citation type="submission" date="2024-01" db="EMBL/GenBank/DDBJ databases">
        <title>Comparative genomics of Cryptococcus and Kwoniella reveals pathogenesis evolution and contrasting modes of karyotype evolution via chromosome fusion or intercentromeric recombination.</title>
        <authorList>
            <person name="Coelho M.A."/>
            <person name="David-Palma M."/>
            <person name="Shea T."/>
            <person name="Bowers K."/>
            <person name="McGinley-Smith S."/>
            <person name="Mohammad A.W."/>
            <person name="Gnirke A."/>
            <person name="Yurkov A.M."/>
            <person name="Nowrousian M."/>
            <person name="Sun S."/>
            <person name="Cuomo C.A."/>
            <person name="Heitman J."/>
        </authorList>
    </citation>
    <scope>NUCLEOTIDE SEQUENCE</scope>
    <source>
        <strain evidence="6">CBS 12478</strain>
    </source>
</reference>
<dbReference type="InterPro" id="IPR009071">
    <property type="entry name" value="HMG_box_dom"/>
</dbReference>